<dbReference type="Proteomes" id="UP000321598">
    <property type="component" value="Unassembled WGS sequence"/>
</dbReference>
<reference evidence="1 2" key="1">
    <citation type="submission" date="2019-07" db="EMBL/GenBank/DDBJ databases">
        <title>Whole genome shotgun sequence of Staphylococcus arlettae NBRC 109765.</title>
        <authorList>
            <person name="Hosoyama A."/>
            <person name="Uohara A."/>
            <person name="Ohji S."/>
            <person name="Ichikawa N."/>
        </authorList>
    </citation>
    <scope>NUCLEOTIDE SEQUENCE [LARGE SCALE GENOMIC DNA]</scope>
    <source>
        <strain evidence="1 2">NBRC 109765</strain>
    </source>
</reference>
<sequence length="50" mass="5680">MFNAIKIKPIKLNKNMEKFIGFITLITNDIAIINQVIKNNISNIFVNGNC</sequence>
<name>A0ABQ0XTZ1_9STAP</name>
<evidence type="ECO:0000313" key="1">
    <source>
        <dbReference type="EMBL" id="GEQ00186.1"/>
    </source>
</evidence>
<accession>A0ABQ0XTZ1</accession>
<proteinExistence type="predicted"/>
<dbReference type="EMBL" id="BKAV01000008">
    <property type="protein sequence ID" value="GEQ00186.1"/>
    <property type="molecule type" value="Genomic_DNA"/>
</dbReference>
<gene>
    <name evidence="1" type="ORF">SAR03_12230</name>
</gene>
<keyword evidence="2" id="KW-1185">Reference proteome</keyword>
<evidence type="ECO:0000313" key="2">
    <source>
        <dbReference type="Proteomes" id="UP000321598"/>
    </source>
</evidence>
<organism evidence="1 2">
    <name type="scientific">Staphylococcus arlettae</name>
    <dbReference type="NCBI Taxonomy" id="29378"/>
    <lineage>
        <taxon>Bacteria</taxon>
        <taxon>Bacillati</taxon>
        <taxon>Bacillota</taxon>
        <taxon>Bacilli</taxon>
        <taxon>Bacillales</taxon>
        <taxon>Staphylococcaceae</taxon>
        <taxon>Staphylococcus</taxon>
    </lineage>
</organism>
<comment type="caution">
    <text evidence="1">The sequence shown here is derived from an EMBL/GenBank/DDBJ whole genome shotgun (WGS) entry which is preliminary data.</text>
</comment>
<protein>
    <submittedName>
        <fullName evidence="1">Uncharacterized protein</fullName>
    </submittedName>
</protein>